<sequence length="572" mass="66775">MIKWQEVFSKNGQPWRDATCLSAPVAISDLESLKNFLDAVHVRFCLVKPYQENKNYPVVEGRELLPSFDNDMFEYRELPGFSLVAFARQLDYFSEIFQFDRLHPVVTEGEGALCPLENQVMGQNLQTLASRLPRMHQDVFRQQFRSTDTVLLESYPALMPYLLNMDRAQVLAWGADNQFHLAGVFASFPSDIDSELKRFGIRIGKFVYGDSDIYERNRMFVYQYLMELYGFPIVSERRTSSALFARKLHKMGEHFLLRVLGQTDRTLTTYMSIGGNQRYPQLEKIALVAVDADHEEALEIIDRDGFFLDKPRRVVILRVKYRQHTFDSSNVRQDRALSVVAQEVLHPLTGERLTGLNLIKDTSNMFLRLNDIVRGEFTGRIVFKRTEVVENTDTHEKRLKFLYSWLTKHQRRMISYSDEFFSNVSKVLSNYLYSPDNDEVFEDLRELYQEVCTRFSYIQQARRVRILEDLCTRSCKGVHITYRQMLSEALVLLNELKFEVVNFFPALVDGIIDCVEKILRDRYLQRQYIEPPEDSLTPAGIEIRKNYGRLVSLQDGFKAVRKARKGKESMLT</sequence>
<dbReference type="AlphaFoldDB" id="A0A212KY79"/>
<reference evidence="1" key="1">
    <citation type="submission" date="2016-08" db="EMBL/GenBank/DDBJ databases">
        <authorList>
            <person name="Seilhamer J.J."/>
        </authorList>
    </citation>
    <scope>NUCLEOTIDE SEQUENCE</scope>
    <source>
        <strain evidence="1">86-1</strain>
    </source>
</reference>
<gene>
    <name evidence="1" type="ORF">KL86DES1_10263</name>
</gene>
<protein>
    <submittedName>
        <fullName evidence="1">Uncharacterized protein</fullName>
    </submittedName>
</protein>
<proteinExistence type="predicted"/>
<organism evidence="1">
    <name type="scientific">uncultured Desulfovibrio sp</name>
    <dbReference type="NCBI Taxonomy" id="167968"/>
    <lineage>
        <taxon>Bacteria</taxon>
        <taxon>Pseudomonadati</taxon>
        <taxon>Thermodesulfobacteriota</taxon>
        <taxon>Desulfovibrionia</taxon>
        <taxon>Desulfovibrionales</taxon>
        <taxon>Desulfovibrionaceae</taxon>
        <taxon>Desulfovibrio</taxon>
        <taxon>environmental samples</taxon>
    </lineage>
</organism>
<evidence type="ECO:0000313" key="1">
    <source>
        <dbReference type="EMBL" id="SCM70216.1"/>
    </source>
</evidence>
<dbReference type="EMBL" id="FMJC01000001">
    <property type="protein sequence ID" value="SCM70216.1"/>
    <property type="molecule type" value="Genomic_DNA"/>
</dbReference>
<name>A0A212KY79_9BACT</name>
<accession>A0A212KY79</accession>
<dbReference type="RefSeq" id="WP_179979193.1">
    <property type="nucleotide sequence ID" value="NZ_LT608333.1"/>
</dbReference>